<accession>A0A9E7PSJ1</accession>
<gene>
    <name evidence="2" type="primary">fliE</name>
    <name evidence="2" type="ORF">L6E24_02050</name>
</gene>
<keyword evidence="2" id="KW-0969">Cilium</keyword>
<feature type="region of interest" description="Disordered" evidence="1">
    <location>
        <begin position="120"/>
        <end position="139"/>
    </location>
</feature>
<reference evidence="2" key="1">
    <citation type="submission" date="2022-04" db="EMBL/GenBank/DDBJ databases">
        <title>Complete genome of Methanoplanus endosymbiosus DSM 3599.</title>
        <authorList>
            <person name="Chen S.-C."/>
            <person name="You Y.-T."/>
            <person name="Zhou Y.-Z."/>
            <person name="Lai M.-C."/>
        </authorList>
    </citation>
    <scope>NUCLEOTIDE SEQUENCE</scope>
    <source>
        <strain evidence="2">DSM 3599</strain>
    </source>
</reference>
<dbReference type="PANTHER" id="PTHR41930">
    <property type="entry name" value="UPF0200 PROTEIN MJ1399"/>
    <property type="match status" value="1"/>
</dbReference>
<dbReference type="KEGG" id="mend:L6E24_02050"/>
<feature type="compositionally biased region" description="Basic and acidic residues" evidence="1">
    <location>
        <begin position="124"/>
        <end position="139"/>
    </location>
</feature>
<name>A0A9E7PSJ1_9EURY</name>
<dbReference type="RefSeq" id="WP_257743075.1">
    <property type="nucleotide sequence ID" value="NZ_CP096115.1"/>
</dbReference>
<keyword evidence="3" id="KW-1185">Reference proteome</keyword>
<dbReference type="InterPro" id="IPR027417">
    <property type="entry name" value="P-loop_NTPase"/>
</dbReference>
<keyword evidence="2" id="KW-0966">Cell projection</keyword>
<keyword evidence="2" id="KW-0282">Flagellum</keyword>
<dbReference type="Gene3D" id="3.40.50.300">
    <property type="entry name" value="P-loop containing nucleotide triphosphate hydrolases"/>
    <property type="match status" value="1"/>
</dbReference>
<evidence type="ECO:0000313" key="3">
    <source>
        <dbReference type="Proteomes" id="UP001060368"/>
    </source>
</evidence>
<dbReference type="GeneID" id="74306439"/>
<proteinExistence type="predicted"/>
<dbReference type="Pfam" id="PF13207">
    <property type="entry name" value="AAA_17"/>
    <property type="match status" value="1"/>
</dbReference>
<evidence type="ECO:0000256" key="1">
    <source>
        <dbReference type="SAM" id="MobiDB-lite"/>
    </source>
</evidence>
<dbReference type="AlphaFoldDB" id="A0A9E7PSJ1"/>
<organism evidence="2 3">
    <name type="scientific">Methanoplanus endosymbiosus</name>
    <dbReference type="NCBI Taxonomy" id="33865"/>
    <lineage>
        <taxon>Archaea</taxon>
        <taxon>Methanobacteriati</taxon>
        <taxon>Methanobacteriota</taxon>
        <taxon>Stenosarchaea group</taxon>
        <taxon>Methanomicrobia</taxon>
        <taxon>Methanomicrobiales</taxon>
        <taxon>Methanomicrobiaceae</taxon>
        <taxon>Methanoplanus</taxon>
    </lineage>
</organism>
<dbReference type="SUPFAM" id="SSF52540">
    <property type="entry name" value="P-loop containing nucleoside triphosphate hydrolases"/>
    <property type="match status" value="1"/>
</dbReference>
<dbReference type="Proteomes" id="UP001060368">
    <property type="component" value="Chromosome"/>
</dbReference>
<dbReference type="EMBL" id="CP096115">
    <property type="protein sequence ID" value="UUX92932.1"/>
    <property type="molecule type" value="Genomic_DNA"/>
</dbReference>
<protein>
    <submittedName>
        <fullName evidence="2">Flagellar hook-basal body complex protein FliE</fullName>
    </submittedName>
</protein>
<sequence>MIVIGVVGLPGSGKGEFSNIATKMDIPVVVMGDVVRKALDDAGLKRTDLNMGEMSRHLRAGLGMDGLAKLTIPDIEDKDSDLVVVDGIRGDSEVELYRDHFDNFCLVSIESSFESRLKRMGTRGRSDDTADEESLRRRDERETGWGLGRAFKMADFRIENEGSLDDFSEKVILTIKNIRSRV</sequence>
<dbReference type="PANTHER" id="PTHR41930:SF1">
    <property type="entry name" value="DEPHOSPHO-COA KINASE"/>
    <property type="match status" value="1"/>
</dbReference>
<evidence type="ECO:0000313" key="2">
    <source>
        <dbReference type="EMBL" id="UUX92932.1"/>
    </source>
</evidence>